<dbReference type="Pfam" id="PF00641">
    <property type="entry name" value="Zn_ribbon_RanBP"/>
    <property type="match status" value="2"/>
</dbReference>
<feature type="domain" description="RanBP2-type" evidence="7">
    <location>
        <begin position="311"/>
        <end position="340"/>
    </location>
</feature>
<keyword evidence="2 4" id="KW-0863">Zinc-finger</keyword>
<evidence type="ECO:0000313" key="9">
    <source>
        <dbReference type="Proteomes" id="UP000324897"/>
    </source>
</evidence>
<proteinExistence type="predicted"/>
<feature type="non-terminal residue" evidence="8">
    <location>
        <position position="1"/>
    </location>
</feature>
<dbReference type="GO" id="GO:0008270">
    <property type="term" value="F:zinc ion binding"/>
    <property type="evidence" value="ECO:0007669"/>
    <property type="project" value="UniProtKB-KW"/>
</dbReference>
<dbReference type="InterPro" id="IPR036443">
    <property type="entry name" value="Znf_RanBP2_sf"/>
</dbReference>
<feature type="compositionally biased region" description="Basic and acidic residues" evidence="5">
    <location>
        <begin position="53"/>
        <end position="66"/>
    </location>
</feature>
<dbReference type="AlphaFoldDB" id="A0A5J9WBQ3"/>
<dbReference type="Proteomes" id="UP000324897">
    <property type="component" value="Chromosome 5"/>
</dbReference>
<evidence type="ECO:0000256" key="4">
    <source>
        <dbReference type="PROSITE-ProRule" id="PRU00322"/>
    </source>
</evidence>
<dbReference type="GO" id="GO:0005737">
    <property type="term" value="C:cytoplasm"/>
    <property type="evidence" value="ECO:0007669"/>
    <property type="project" value="TreeGrafter"/>
</dbReference>
<feature type="region of interest" description="Disordered" evidence="5">
    <location>
        <begin position="717"/>
        <end position="746"/>
    </location>
</feature>
<keyword evidence="1" id="KW-0479">Metal-binding</keyword>
<dbReference type="SMART" id="SM00547">
    <property type="entry name" value="ZnF_RBZ"/>
    <property type="match status" value="3"/>
</dbReference>
<accession>A0A5J9WBQ3</accession>
<dbReference type="SMART" id="SM00212">
    <property type="entry name" value="UBCc"/>
    <property type="match status" value="1"/>
</dbReference>
<dbReference type="PROSITE" id="PS01358">
    <property type="entry name" value="ZF_RANBP2_1"/>
    <property type="match status" value="3"/>
</dbReference>
<evidence type="ECO:0000256" key="1">
    <source>
        <dbReference type="ARBA" id="ARBA00022723"/>
    </source>
</evidence>
<keyword evidence="3" id="KW-0862">Zinc</keyword>
<evidence type="ECO:0000256" key="2">
    <source>
        <dbReference type="ARBA" id="ARBA00022771"/>
    </source>
</evidence>
<comment type="caution">
    <text evidence="8">The sequence shown here is derived from an EMBL/GenBank/DDBJ whole genome shotgun (WGS) entry which is preliminary data.</text>
</comment>
<dbReference type="PROSITE" id="PS50127">
    <property type="entry name" value="UBC_2"/>
    <property type="match status" value="1"/>
</dbReference>
<dbReference type="OrthoDB" id="448399at2759"/>
<feature type="domain" description="UBC core" evidence="6">
    <location>
        <begin position="619"/>
        <end position="746"/>
    </location>
</feature>
<dbReference type="Pfam" id="PF00179">
    <property type="entry name" value="UQ_con"/>
    <property type="match status" value="1"/>
</dbReference>
<evidence type="ECO:0008006" key="10">
    <source>
        <dbReference type="Google" id="ProtNLM"/>
    </source>
</evidence>
<protein>
    <recommendedName>
        <fullName evidence="10">RanBP2-type domain-containing protein</fullName>
    </recommendedName>
</protein>
<dbReference type="Gramene" id="TVU45411">
    <property type="protein sequence ID" value="TVU45411"/>
    <property type="gene ID" value="EJB05_04898"/>
</dbReference>
<feature type="domain" description="RanBP2-type" evidence="7">
    <location>
        <begin position="344"/>
        <end position="373"/>
    </location>
</feature>
<feature type="region of interest" description="Disordered" evidence="5">
    <location>
        <begin position="470"/>
        <end position="491"/>
    </location>
</feature>
<dbReference type="SUPFAM" id="SSF54495">
    <property type="entry name" value="UBC-like"/>
    <property type="match status" value="1"/>
</dbReference>
<evidence type="ECO:0000313" key="8">
    <source>
        <dbReference type="EMBL" id="TVU45411.1"/>
    </source>
</evidence>
<feature type="region of interest" description="Disordered" evidence="5">
    <location>
        <begin position="45"/>
        <end position="76"/>
    </location>
</feature>
<name>A0A5J9WBQ3_9POAL</name>
<dbReference type="GO" id="GO:0003729">
    <property type="term" value="F:mRNA binding"/>
    <property type="evidence" value="ECO:0007669"/>
    <property type="project" value="TreeGrafter"/>
</dbReference>
<dbReference type="Gene3D" id="4.10.1060.10">
    <property type="entry name" value="Zinc finger, RanBP2-type"/>
    <property type="match status" value="3"/>
</dbReference>
<dbReference type="PANTHER" id="PTHR23111">
    <property type="entry name" value="ZINC FINGER PROTEIN"/>
    <property type="match status" value="1"/>
</dbReference>
<evidence type="ECO:0000256" key="5">
    <source>
        <dbReference type="SAM" id="MobiDB-lite"/>
    </source>
</evidence>
<evidence type="ECO:0000259" key="7">
    <source>
        <dbReference type="PROSITE" id="PS50199"/>
    </source>
</evidence>
<dbReference type="EMBL" id="RWGY01000004">
    <property type="protein sequence ID" value="TVU45411.1"/>
    <property type="molecule type" value="Genomic_DNA"/>
</dbReference>
<keyword evidence="9" id="KW-1185">Reference proteome</keyword>
<dbReference type="CDD" id="cd23807">
    <property type="entry name" value="UEV_UBE2V"/>
    <property type="match status" value="1"/>
</dbReference>
<evidence type="ECO:0000259" key="6">
    <source>
        <dbReference type="PROSITE" id="PS50127"/>
    </source>
</evidence>
<reference evidence="8 9" key="1">
    <citation type="journal article" date="2019" name="Sci. Rep.">
        <title>A high-quality genome of Eragrostis curvula grass provides insights into Poaceae evolution and supports new strategies to enhance forage quality.</title>
        <authorList>
            <person name="Carballo J."/>
            <person name="Santos B.A.C.M."/>
            <person name="Zappacosta D."/>
            <person name="Garbus I."/>
            <person name="Selva J.P."/>
            <person name="Gallo C.A."/>
            <person name="Diaz A."/>
            <person name="Albertini E."/>
            <person name="Caccamo M."/>
            <person name="Echenique V."/>
        </authorList>
    </citation>
    <scope>NUCLEOTIDE SEQUENCE [LARGE SCALE GENOMIC DNA]</scope>
    <source>
        <strain evidence="9">cv. Victoria</strain>
        <tissue evidence="8">Leaf</tissue>
    </source>
</reference>
<dbReference type="InterPro" id="IPR016135">
    <property type="entry name" value="UBQ-conjugating_enzyme/RWD"/>
</dbReference>
<evidence type="ECO:0000256" key="3">
    <source>
        <dbReference type="ARBA" id="ARBA00022833"/>
    </source>
</evidence>
<sequence length="746" mass="83600">MRRRVATAVAAPALRRLSHHRAPPQSDSRLTFLRSELDDLELSISCQPPPHPPPREQCRVAEESRSGHAGAGSKPAAVDIAHPWPEWVALMELLLRRGLVDPSAFAASSASPSKDANLVRTACLRFGRERPELIRHISRWDIQVTVRCGCPSTDRKVVNSGKRLRAYIGLDEGEVCSQCSLRGSCERAYVKARKEEIGRTVDVLRILLTYGLDVINGNVENRACLNKPVKDSIKNLLTGVVEVDSSGPGSSTAKVAQRKVQSALPMKQGDWSCPKCNFLNFAKNIKCLRCDGEFQDRYRLLHEDQEHLPLKKGDWICKKCNFLNFAKNTRCLQCHEKPTNRFLNPGEWECVSCNYLNFKRNGFCLKCGWKRPKSLNSQDSIESLHDLGHNKNPAISFVQDGIQLKRLQSQHKNAPLTDDDSDFWSSEEEQGDYNAKKTHEMQDYKFLESFPIVGGRTASSQDLLAREKWKEDMSRRTKGLPTEESRASNQDFSPVRLPKSMELVESDDDEISAWFSDGTSRDSSSNYSVCISSATATVFASSFSICSPFSPGKTTSRCHAGDSNIPCPPRSACLRRLSHASVASSPIPRILGQHLQVELEEAEGFAMEPEGSSAGVVVPRNFRLLEELERGEKGIGDGTVSYGMDDADDIYMRSWTGTIIGPPNTVHEGRIYQLKLFCDTDYPDKPPTVEPNLFPMLGNWQREHTMEDILTSLKKEMSAPQNRRLHQPHEGNEDQRVDQKGRCVIM</sequence>
<gene>
    <name evidence="8" type="ORF">EJB05_04898</name>
</gene>
<dbReference type="PROSITE" id="PS50199">
    <property type="entry name" value="ZF_RANBP2_2"/>
    <property type="match status" value="3"/>
</dbReference>
<feature type="compositionally biased region" description="Basic and acidic residues" evidence="5">
    <location>
        <begin position="727"/>
        <end position="746"/>
    </location>
</feature>
<dbReference type="Gene3D" id="3.10.110.10">
    <property type="entry name" value="Ubiquitin Conjugating Enzyme"/>
    <property type="match status" value="1"/>
</dbReference>
<dbReference type="InterPro" id="IPR000608">
    <property type="entry name" value="UBC"/>
</dbReference>
<feature type="compositionally biased region" description="Basic and acidic residues" evidence="5">
    <location>
        <begin position="470"/>
        <end position="486"/>
    </location>
</feature>
<feature type="domain" description="RanBP2-type" evidence="7">
    <location>
        <begin position="267"/>
        <end position="296"/>
    </location>
</feature>
<dbReference type="InterPro" id="IPR001876">
    <property type="entry name" value="Znf_RanBP2"/>
</dbReference>
<dbReference type="SUPFAM" id="SSF90209">
    <property type="entry name" value="Ran binding protein zinc finger-like"/>
    <property type="match status" value="2"/>
</dbReference>
<dbReference type="PANTHER" id="PTHR23111:SF23">
    <property type="entry name" value="RAN BP2_NZF ZINC FINGER-LIKE SUPERFAMILY PROTEIN"/>
    <property type="match status" value="1"/>
</dbReference>
<organism evidence="8 9">
    <name type="scientific">Eragrostis curvula</name>
    <name type="common">weeping love grass</name>
    <dbReference type="NCBI Taxonomy" id="38414"/>
    <lineage>
        <taxon>Eukaryota</taxon>
        <taxon>Viridiplantae</taxon>
        <taxon>Streptophyta</taxon>
        <taxon>Embryophyta</taxon>
        <taxon>Tracheophyta</taxon>
        <taxon>Spermatophyta</taxon>
        <taxon>Magnoliopsida</taxon>
        <taxon>Liliopsida</taxon>
        <taxon>Poales</taxon>
        <taxon>Poaceae</taxon>
        <taxon>PACMAD clade</taxon>
        <taxon>Chloridoideae</taxon>
        <taxon>Eragrostideae</taxon>
        <taxon>Eragrostidinae</taxon>
        <taxon>Eragrostis</taxon>
    </lineage>
</organism>